<gene>
    <name evidence="8" type="ORF">METZ01_LOCUS53501</name>
</gene>
<dbReference type="Pfam" id="PF21006">
    <property type="entry name" value="NHase_beta_N"/>
    <property type="match status" value="1"/>
</dbReference>
<evidence type="ECO:0000259" key="7">
    <source>
        <dbReference type="Pfam" id="PF21006"/>
    </source>
</evidence>
<keyword evidence="4" id="KW-0456">Lyase</keyword>
<dbReference type="InterPro" id="IPR024690">
    <property type="entry name" value="CN_hydtase_beta_dom_C"/>
</dbReference>
<evidence type="ECO:0000259" key="6">
    <source>
        <dbReference type="Pfam" id="PF02211"/>
    </source>
</evidence>
<dbReference type="InterPro" id="IPR042262">
    <property type="entry name" value="CN_hydtase_beta_C"/>
</dbReference>
<feature type="domain" description="Nitrile hydratase beta subunit" evidence="6">
    <location>
        <begin position="126"/>
        <end position="219"/>
    </location>
</feature>
<comment type="function">
    <text evidence="1">NHase catalyzes the hydration of various nitrile compounds to the corresponding amides.</text>
</comment>
<dbReference type="PIRSF" id="PIRSF001427">
    <property type="entry name" value="NHase_beta"/>
    <property type="match status" value="1"/>
</dbReference>
<dbReference type="SUPFAM" id="SSF50090">
    <property type="entry name" value="Electron transport accessory proteins"/>
    <property type="match status" value="1"/>
</dbReference>
<reference evidence="8" key="1">
    <citation type="submission" date="2018-05" db="EMBL/GenBank/DDBJ databases">
        <authorList>
            <person name="Lanie J.A."/>
            <person name="Ng W.-L."/>
            <person name="Kazmierczak K.M."/>
            <person name="Andrzejewski T.M."/>
            <person name="Davidsen T.M."/>
            <person name="Wayne K.J."/>
            <person name="Tettelin H."/>
            <person name="Glass J.I."/>
            <person name="Rusch D."/>
            <person name="Podicherti R."/>
            <person name="Tsui H.-C.T."/>
            <person name="Winkler M.E."/>
        </authorList>
    </citation>
    <scope>NUCLEOTIDE SEQUENCE</scope>
</reference>
<dbReference type="InterPro" id="IPR049054">
    <property type="entry name" value="CN_hydtase_beta-like_N"/>
</dbReference>
<evidence type="ECO:0000256" key="1">
    <source>
        <dbReference type="ARBA" id="ARBA00004042"/>
    </source>
</evidence>
<proteinExistence type="inferred from homology"/>
<evidence type="ECO:0000313" key="8">
    <source>
        <dbReference type="EMBL" id="SVA00647.1"/>
    </source>
</evidence>
<dbReference type="NCBIfam" id="TIGR03888">
    <property type="entry name" value="nitrile_beta"/>
    <property type="match status" value="1"/>
</dbReference>
<dbReference type="InterPro" id="IPR008990">
    <property type="entry name" value="Elect_transpt_acc-like_dom_sf"/>
</dbReference>
<dbReference type="Gene3D" id="1.10.472.20">
    <property type="entry name" value="Nitrile hydratase, beta subunit"/>
    <property type="match status" value="1"/>
</dbReference>
<evidence type="ECO:0000256" key="3">
    <source>
        <dbReference type="ARBA" id="ARBA00013079"/>
    </source>
</evidence>
<evidence type="ECO:0000256" key="5">
    <source>
        <dbReference type="ARBA" id="ARBA00044877"/>
    </source>
</evidence>
<dbReference type="EMBL" id="UINC01002823">
    <property type="protein sequence ID" value="SVA00647.1"/>
    <property type="molecule type" value="Genomic_DNA"/>
</dbReference>
<organism evidence="8">
    <name type="scientific">marine metagenome</name>
    <dbReference type="NCBI Taxonomy" id="408172"/>
    <lineage>
        <taxon>unclassified sequences</taxon>
        <taxon>metagenomes</taxon>
        <taxon>ecological metagenomes</taxon>
    </lineage>
</organism>
<feature type="domain" description="Nitrile hydratase beta subunit-like N-terminal" evidence="7">
    <location>
        <begin position="1"/>
        <end position="100"/>
    </location>
</feature>
<dbReference type="InterPro" id="IPR003168">
    <property type="entry name" value="Nitrile_hydratase_bsu"/>
</dbReference>
<dbReference type="Pfam" id="PF02211">
    <property type="entry name" value="NHase_beta_C"/>
    <property type="match status" value="1"/>
</dbReference>
<evidence type="ECO:0000256" key="2">
    <source>
        <dbReference type="ARBA" id="ARBA00009098"/>
    </source>
</evidence>
<dbReference type="AlphaFoldDB" id="A0A381SEB6"/>
<sequence length="221" mass="24950">MNGGHDLGGMHGLGCINPEPEHSEKVFHHEWEQSVFGLTLASAFLRQWNLDQSRHARERQHPADYLRNSYYENWYQGLLKLLIEKELITQAELDSGKAVPAGTQLTSNVLKAADVKAAMLKGGPVNMEIKHPPLYKRGDRVHILNINPEGHTRLPRYARGKFGTVDIHHGAHVFPDSNALGIREGQHLYGVIFTSDELWGLEAKTNFKVSIDLWEPYLETA</sequence>
<dbReference type="Gene3D" id="2.30.30.50">
    <property type="match status" value="1"/>
</dbReference>
<dbReference type="EC" id="4.2.1.84" evidence="3"/>
<dbReference type="GO" id="GO:0018822">
    <property type="term" value="F:nitrile hydratase activity"/>
    <property type="evidence" value="ECO:0007669"/>
    <property type="project" value="UniProtKB-EC"/>
</dbReference>
<name>A0A381SEB6_9ZZZZ</name>
<protein>
    <recommendedName>
        <fullName evidence="3">nitrile hydratase</fullName>
        <ecNumber evidence="3">4.2.1.84</ecNumber>
    </recommendedName>
</protein>
<comment type="similarity">
    <text evidence="2">Belongs to the nitrile hydratase subunit beta family.</text>
</comment>
<dbReference type="GO" id="GO:0046914">
    <property type="term" value="F:transition metal ion binding"/>
    <property type="evidence" value="ECO:0007669"/>
    <property type="project" value="InterPro"/>
</dbReference>
<comment type="catalytic activity">
    <reaction evidence="5">
        <text>an aliphatic primary amide = an aliphatic nitrile + H2O</text>
        <dbReference type="Rhea" id="RHEA:12673"/>
        <dbReference type="ChEBI" id="CHEBI:15377"/>
        <dbReference type="ChEBI" id="CHEBI:65285"/>
        <dbReference type="ChEBI" id="CHEBI:80291"/>
        <dbReference type="EC" id="4.2.1.84"/>
    </reaction>
</comment>
<accession>A0A381SEB6</accession>
<evidence type="ECO:0000256" key="4">
    <source>
        <dbReference type="ARBA" id="ARBA00023239"/>
    </source>
</evidence>